<comment type="caution">
    <text evidence="1">The sequence shown here is derived from an EMBL/GenBank/DDBJ whole genome shotgun (WGS) entry which is preliminary data.</text>
</comment>
<reference evidence="1 2" key="1">
    <citation type="submission" date="2020-08" db="EMBL/GenBank/DDBJ databases">
        <title>Genomic Encyclopedia of Type Strains, Phase IV (KMG-IV): sequencing the most valuable type-strain genomes for metagenomic binning, comparative biology and taxonomic classification.</title>
        <authorList>
            <person name="Goeker M."/>
        </authorList>
    </citation>
    <scope>NUCLEOTIDE SEQUENCE [LARGE SCALE GENOMIC DNA]</scope>
    <source>
        <strain evidence="1 2">DSM 18233</strain>
    </source>
</reference>
<dbReference type="AlphaFoldDB" id="A0A840RGJ5"/>
<accession>A0A840RGJ5</accession>
<name>A0A840RGJ5_9NEIS</name>
<sequence length="48" mass="5738">MNLRDITCLKQAISPMHKLLSLWRKRRKLAEDAGIFVVPLWYIRRGDQ</sequence>
<evidence type="ECO:0000313" key="1">
    <source>
        <dbReference type="EMBL" id="MBB5192729.1"/>
    </source>
</evidence>
<gene>
    <name evidence="1" type="ORF">HNQ50_003483</name>
</gene>
<organism evidence="1 2">
    <name type="scientific">Silvimonas terrae</name>
    <dbReference type="NCBI Taxonomy" id="300266"/>
    <lineage>
        <taxon>Bacteria</taxon>
        <taxon>Pseudomonadati</taxon>
        <taxon>Pseudomonadota</taxon>
        <taxon>Betaproteobacteria</taxon>
        <taxon>Neisseriales</taxon>
        <taxon>Chitinibacteraceae</taxon>
        <taxon>Silvimonas</taxon>
    </lineage>
</organism>
<evidence type="ECO:0000313" key="2">
    <source>
        <dbReference type="Proteomes" id="UP000543030"/>
    </source>
</evidence>
<dbReference type="EMBL" id="JACHHN010000008">
    <property type="protein sequence ID" value="MBB5192729.1"/>
    <property type="molecule type" value="Genomic_DNA"/>
</dbReference>
<dbReference type="Proteomes" id="UP000543030">
    <property type="component" value="Unassembled WGS sequence"/>
</dbReference>
<keyword evidence="2" id="KW-1185">Reference proteome</keyword>
<protein>
    <submittedName>
        <fullName evidence="1">Uncharacterized protein</fullName>
    </submittedName>
</protein>
<proteinExistence type="predicted"/>
<dbReference type="RefSeq" id="WP_184102404.1">
    <property type="nucleotide sequence ID" value="NZ_JACHHN010000008.1"/>
</dbReference>